<sequence length="137" mass="14913">MKTWLKPVLCAGILAGGSMAINDMNVQASSYQMAASEEEGYHLSTAEAFKIENVDTESVVGKIMYRLAPADAVDAPAPIELPNAVAQTFVTNPDALANWEVKIFVKQDPSRPVVDAKAEFYNEAGELQGTTTFFYYV</sequence>
<protein>
    <submittedName>
        <fullName evidence="2">Uncharacterized protein</fullName>
    </submittedName>
</protein>
<dbReference type="EMBL" id="HG810024">
    <property type="protein sequence ID" value="CDN39640.1"/>
    <property type="molecule type" value="Genomic_DNA"/>
</dbReference>
<name>W8ZB04_BACTU</name>
<keyword evidence="1" id="KW-0732">Signal</keyword>
<feature type="chain" id="PRO_5039372624" evidence="1">
    <location>
        <begin position="21"/>
        <end position="137"/>
    </location>
</feature>
<gene>
    <name evidence="2" type="ORF">BTDB27_p000303</name>
</gene>
<dbReference type="HOGENOM" id="CLU_1861247_0_0_9"/>
<dbReference type="Proteomes" id="UP000030682">
    <property type="component" value="Unassembled WGS sequence"/>
</dbReference>
<evidence type="ECO:0000313" key="2">
    <source>
        <dbReference type="EMBL" id="CDN39640.1"/>
    </source>
</evidence>
<proteinExistence type="predicted"/>
<reference evidence="2" key="1">
    <citation type="submission" date="2014-01" db="EMBL/GenBank/DDBJ databases">
        <title>Draft genome sequence of highly nematicidal Bacillus thuringiensis DB27.</title>
        <authorList>
            <person name="Iatsenko I."/>
            <person name="Pickard D."/>
            <person name="Corton C."/>
            <person name="Dougan G."/>
            <person name="Sommer R.J."/>
        </authorList>
    </citation>
    <scope>NUCLEOTIDE SEQUENCE [LARGE SCALE GENOMIC DNA]</scope>
    <source>
        <strain evidence="2">DB27</strain>
    </source>
</reference>
<accession>W8ZB04</accession>
<dbReference type="AlphaFoldDB" id="W8ZB04"/>
<evidence type="ECO:0000256" key="1">
    <source>
        <dbReference type="SAM" id="SignalP"/>
    </source>
</evidence>
<reference evidence="2" key="2">
    <citation type="submission" date="2014-01" db="EMBL/GenBank/DDBJ databases">
        <authorList>
            <person name="Aslett M."/>
        </authorList>
    </citation>
    <scope>NUCLEOTIDE SEQUENCE [LARGE SCALE GENOMIC DNA]</scope>
    <source>
        <strain evidence="2">DB27</strain>
    </source>
</reference>
<organism evidence="2">
    <name type="scientific">Bacillus thuringiensis DB27</name>
    <dbReference type="NCBI Taxonomy" id="1431339"/>
    <lineage>
        <taxon>Bacteria</taxon>
        <taxon>Bacillati</taxon>
        <taxon>Bacillota</taxon>
        <taxon>Bacilli</taxon>
        <taxon>Bacillales</taxon>
        <taxon>Bacillaceae</taxon>
        <taxon>Bacillus</taxon>
        <taxon>Bacillus cereus group</taxon>
    </lineage>
</organism>
<dbReference type="RefSeq" id="WP_030030217.1">
    <property type="nucleotide sequence ID" value="NZ_HG810024.1"/>
</dbReference>
<feature type="signal peptide" evidence="1">
    <location>
        <begin position="1"/>
        <end position="20"/>
    </location>
</feature>